<dbReference type="EMBL" id="CACRXK020008841">
    <property type="protein sequence ID" value="CAB4015780.1"/>
    <property type="molecule type" value="Genomic_DNA"/>
</dbReference>
<protein>
    <submittedName>
        <fullName evidence="1">Uncharacterized protein</fullName>
    </submittedName>
</protein>
<proteinExistence type="predicted"/>
<keyword evidence="2" id="KW-1185">Reference proteome</keyword>
<dbReference type="Proteomes" id="UP001152795">
    <property type="component" value="Unassembled WGS sequence"/>
</dbReference>
<accession>A0A6S7IHB8</accession>
<reference evidence="1" key="1">
    <citation type="submission" date="2020-04" db="EMBL/GenBank/DDBJ databases">
        <authorList>
            <person name="Alioto T."/>
            <person name="Alioto T."/>
            <person name="Gomez Garrido J."/>
        </authorList>
    </citation>
    <scope>NUCLEOTIDE SEQUENCE</scope>
    <source>
        <strain evidence="1">A484AB</strain>
    </source>
</reference>
<evidence type="ECO:0000313" key="2">
    <source>
        <dbReference type="Proteomes" id="UP001152795"/>
    </source>
</evidence>
<name>A0A6S7IHB8_PARCT</name>
<evidence type="ECO:0000313" key="1">
    <source>
        <dbReference type="EMBL" id="CAB4015780.1"/>
    </source>
</evidence>
<dbReference type="AlphaFoldDB" id="A0A6S7IHB8"/>
<sequence>MKQAKVIPNSISNHDVVMSTLTLKKCRPKPVYVSVRSFKNYNPEAFCEDIYNAPWSVINNFDDVNDSLNAFDVLFNGILDQHAPVRKVKVRVRPHPFVTEEIQKLTRIRDCWRKIARKIGDPVRGLLTGTTNGMLNGNYVKHKDCMWSRK</sequence>
<organism evidence="1 2">
    <name type="scientific">Paramuricea clavata</name>
    <name type="common">Red gorgonian</name>
    <name type="synonym">Violescent sea-whip</name>
    <dbReference type="NCBI Taxonomy" id="317549"/>
    <lineage>
        <taxon>Eukaryota</taxon>
        <taxon>Metazoa</taxon>
        <taxon>Cnidaria</taxon>
        <taxon>Anthozoa</taxon>
        <taxon>Octocorallia</taxon>
        <taxon>Malacalcyonacea</taxon>
        <taxon>Plexauridae</taxon>
        <taxon>Paramuricea</taxon>
    </lineage>
</organism>
<gene>
    <name evidence="1" type="ORF">PACLA_8A031199</name>
</gene>
<comment type="caution">
    <text evidence="1">The sequence shown here is derived from an EMBL/GenBank/DDBJ whole genome shotgun (WGS) entry which is preliminary data.</text>
</comment>
<dbReference type="OrthoDB" id="5953030at2759"/>